<feature type="region of interest" description="Disordered" evidence="1">
    <location>
        <begin position="1"/>
        <end position="22"/>
    </location>
</feature>
<dbReference type="Proteomes" id="UP000321514">
    <property type="component" value="Unassembled WGS sequence"/>
</dbReference>
<evidence type="ECO:0000313" key="4">
    <source>
        <dbReference type="Proteomes" id="UP000183760"/>
    </source>
</evidence>
<comment type="caution">
    <text evidence="2">The sequence shown here is derived from an EMBL/GenBank/DDBJ whole genome shotgun (WGS) entry which is preliminary data.</text>
</comment>
<dbReference type="RefSeq" id="WP_143097479.1">
    <property type="nucleotide sequence ID" value="NZ_BJXR01000046.1"/>
</dbReference>
<gene>
    <name evidence="2" type="ORF">MFU01_64140</name>
    <name evidence="3" type="ORF">SAMN05443572_114225</name>
</gene>
<dbReference type="STRING" id="1334629.MFUL124B02_00240"/>
<proteinExistence type="predicted"/>
<dbReference type="AlphaFoldDB" id="A0A511TB81"/>
<dbReference type="Proteomes" id="UP000183760">
    <property type="component" value="Unassembled WGS sequence"/>
</dbReference>
<dbReference type="EMBL" id="FOIB01000014">
    <property type="protein sequence ID" value="SEU39904.1"/>
    <property type="molecule type" value="Genomic_DNA"/>
</dbReference>
<name>A0A511TB81_MYXFU</name>
<dbReference type="OrthoDB" id="5381456at2"/>
<reference evidence="2 5" key="2">
    <citation type="submission" date="2019-07" db="EMBL/GenBank/DDBJ databases">
        <title>Whole genome shotgun sequence of Myxococcus fulvus NBRC 100333.</title>
        <authorList>
            <person name="Hosoyama A."/>
            <person name="Uohara A."/>
            <person name="Ohji S."/>
            <person name="Ichikawa N."/>
        </authorList>
    </citation>
    <scope>NUCLEOTIDE SEQUENCE [LARGE SCALE GENOMIC DNA]</scope>
    <source>
        <strain evidence="2 5">NBRC 100333</strain>
    </source>
</reference>
<evidence type="ECO:0000313" key="5">
    <source>
        <dbReference type="Proteomes" id="UP000321514"/>
    </source>
</evidence>
<keyword evidence="4" id="KW-1185">Reference proteome</keyword>
<evidence type="ECO:0000313" key="3">
    <source>
        <dbReference type="EMBL" id="SEU39904.1"/>
    </source>
</evidence>
<sequence length="353" mass="39385">MSDGSGHLPIIGRAWHPSTREPGPLHPAMRLSLANWVRPEGLARRELVLGGAQGEPWEVMTIDSESAEKAWRVIPLFDGQRTLSELARETKLGLELVSSVAQDLYHRAVLVQTSGFEVDALAYYEHLRSLAGIAQQRWGPSAMLHRFWTGPVSRRLAVGYLLENYHFALAASSHQSAAVASQPTERLKTILSEHLSFEYWHHAWLKRGLLAAGLTEMDLERASPLIAMQALINHLRWLGMADPLSYSACIGVGEGDPTALATVGKFWERFTEHGVLPVEAFGPFRDHDVGDCSDDHDQFGREPFADSGPLTAADQARIRRRLITFCRLTMAYHRELLDFYGPDEGPLVFTVED</sequence>
<protein>
    <recommendedName>
        <fullName evidence="6">Thiaminase-2/PQQC domain-containing protein</fullName>
    </recommendedName>
</protein>
<dbReference type="SUPFAM" id="SSF48613">
    <property type="entry name" value="Heme oxygenase-like"/>
    <property type="match status" value="1"/>
</dbReference>
<evidence type="ECO:0008006" key="6">
    <source>
        <dbReference type="Google" id="ProtNLM"/>
    </source>
</evidence>
<organism evidence="2 5">
    <name type="scientific">Myxococcus fulvus</name>
    <dbReference type="NCBI Taxonomy" id="33"/>
    <lineage>
        <taxon>Bacteria</taxon>
        <taxon>Pseudomonadati</taxon>
        <taxon>Myxococcota</taxon>
        <taxon>Myxococcia</taxon>
        <taxon>Myxococcales</taxon>
        <taxon>Cystobacterineae</taxon>
        <taxon>Myxococcaceae</taxon>
        <taxon>Myxococcus</taxon>
    </lineage>
</organism>
<evidence type="ECO:0000313" key="2">
    <source>
        <dbReference type="EMBL" id="GEN11377.1"/>
    </source>
</evidence>
<dbReference type="EMBL" id="BJXR01000046">
    <property type="protein sequence ID" value="GEN11377.1"/>
    <property type="molecule type" value="Genomic_DNA"/>
</dbReference>
<dbReference type="Gene3D" id="1.20.910.10">
    <property type="entry name" value="Heme oxygenase-like"/>
    <property type="match status" value="1"/>
</dbReference>
<reference evidence="3 4" key="1">
    <citation type="submission" date="2016-10" db="EMBL/GenBank/DDBJ databases">
        <authorList>
            <person name="Varghese N."/>
            <person name="Submissions S."/>
        </authorList>
    </citation>
    <scope>NUCLEOTIDE SEQUENCE [LARGE SCALE GENOMIC DNA]</scope>
    <source>
        <strain evidence="3 4">DSM 16525</strain>
    </source>
</reference>
<accession>A0A511TB81</accession>
<dbReference type="InterPro" id="IPR016084">
    <property type="entry name" value="Haem_Oase-like_multi-hlx"/>
</dbReference>
<evidence type="ECO:0000256" key="1">
    <source>
        <dbReference type="SAM" id="MobiDB-lite"/>
    </source>
</evidence>